<dbReference type="SUPFAM" id="SSF81606">
    <property type="entry name" value="PP2C-like"/>
    <property type="match status" value="1"/>
</dbReference>
<reference evidence="3" key="1">
    <citation type="journal article" date="2020" name="Nature">
        <title>Giant virus diversity and host interactions through global metagenomics.</title>
        <authorList>
            <person name="Schulz F."/>
            <person name="Roux S."/>
            <person name="Paez-Espino D."/>
            <person name="Jungbluth S."/>
            <person name="Walsh D.A."/>
            <person name="Denef V.J."/>
            <person name="McMahon K.D."/>
            <person name="Konstantinidis K.T."/>
            <person name="Eloe-Fadrosh E.A."/>
            <person name="Kyrpides N.C."/>
            <person name="Woyke T."/>
        </authorList>
    </citation>
    <scope>NUCLEOTIDE SEQUENCE</scope>
    <source>
        <strain evidence="3">GVMAG-M-3300025880-75</strain>
    </source>
</reference>
<dbReference type="InterPro" id="IPR036457">
    <property type="entry name" value="PPM-type-like_dom_sf"/>
</dbReference>
<feature type="region of interest" description="Disordered" evidence="1">
    <location>
        <begin position="1"/>
        <end position="23"/>
    </location>
</feature>
<evidence type="ECO:0000256" key="1">
    <source>
        <dbReference type="SAM" id="MobiDB-lite"/>
    </source>
</evidence>
<sequence length="276" mass="31484">MYSHHTEQNISKQDFATSGSHTSPENSTFDFVVVADSHGGGPKSSYYTKMFGRINWGEFLGKIPISGIGWRENLMEKCNNKENTFRIGTTFSSVKITPEHFEVTWIGDSSVKIYKDDQLVWKTKDHDYNNTEDIEKHQLTNNFQMKDTWDIQATSPTVMTSKKSKSFRINFEGINMTRSLGHTGAFAHLGFDIKKIIREEGDYKVVVASDGFWQVMSEEDTAFICDKENTAEILATTARQRWEQTWEHDNTMGAITKGVIIPSHNWDDVAVATWSN</sequence>
<organism evidence="3">
    <name type="scientific">viral metagenome</name>
    <dbReference type="NCBI Taxonomy" id="1070528"/>
    <lineage>
        <taxon>unclassified sequences</taxon>
        <taxon>metagenomes</taxon>
        <taxon>organismal metagenomes</taxon>
    </lineage>
</organism>
<dbReference type="Gene3D" id="3.60.40.10">
    <property type="entry name" value="PPM-type phosphatase domain"/>
    <property type="match status" value="1"/>
</dbReference>
<protein>
    <recommendedName>
        <fullName evidence="2">PPM-type phosphatase domain-containing protein</fullName>
    </recommendedName>
</protein>
<dbReference type="AlphaFoldDB" id="A0A6C0JBW0"/>
<dbReference type="PROSITE" id="PS51746">
    <property type="entry name" value="PPM_2"/>
    <property type="match status" value="1"/>
</dbReference>
<proteinExistence type="predicted"/>
<evidence type="ECO:0000313" key="3">
    <source>
        <dbReference type="EMBL" id="QHU02311.1"/>
    </source>
</evidence>
<evidence type="ECO:0000259" key="2">
    <source>
        <dbReference type="PROSITE" id="PS51746"/>
    </source>
</evidence>
<dbReference type="Pfam" id="PF00481">
    <property type="entry name" value="PP2C"/>
    <property type="match status" value="1"/>
</dbReference>
<dbReference type="PANTHER" id="PTHR47992">
    <property type="entry name" value="PROTEIN PHOSPHATASE"/>
    <property type="match status" value="1"/>
</dbReference>
<dbReference type="InterPro" id="IPR015655">
    <property type="entry name" value="PP2C"/>
</dbReference>
<dbReference type="SMART" id="SM00332">
    <property type="entry name" value="PP2Cc"/>
    <property type="match status" value="1"/>
</dbReference>
<dbReference type="GO" id="GO:0004722">
    <property type="term" value="F:protein serine/threonine phosphatase activity"/>
    <property type="evidence" value="ECO:0007669"/>
    <property type="project" value="InterPro"/>
</dbReference>
<feature type="compositionally biased region" description="Polar residues" evidence="1">
    <location>
        <begin position="8"/>
        <end position="23"/>
    </location>
</feature>
<feature type="domain" description="PPM-type phosphatase" evidence="2">
    <location>
        <begin position="12"/>
        <end position="276"/>
    </location>
</feature>
<dbReference type="EMBL" id="MN740356">
    <property type="protein sequence ID" value="QHU02311.1"/>
    <property type="molecule type" value="Genomic_DNA"/>
</dbReference>
<name>A0A6C0JBW0_9ZZZZ</name>
<dbReference type="InterPro" id="IPR001932">
    <property type="entry name" value="PPM-type_phosphatase-like_dom"/>
</dbReference>
<accession>A0A6C0JBW0</accession>